<dbReference type="SUPFAM" id="SSF48726">
    <property type="entry name" value="Immunoglobulin"/>
    <property type="match status" value="1"/>
</dbReference>
<dbReference type="AlphaFoldDB" id="A0A6H5G4N2"/>
<dbReference type="InterPro" id="IPR013783">
    <property type="entry name" value="Ig-like_fold"/>
</dbReference>
<dbReference type="Proteomes" id="UP000479000">
    <property type="component" value="Unassembled WGS sequence"/>
</dbReference>
<sequence length="171" mass="19620">MDIGQRECNIEACNYNYSRPAQYLSGQTQYFRVLPKDVRVQEGGEVILQCEIAYLSGNVQWTKDGFALASEFPIVHFGDPCDQLKMKFSRFNPARVKTVRALAHCLDHGQLPTRTKFNYLFFFVADDFIELVRGNQDKNISNGLRAPLDKRQQSCTFVSLRVFFRSSSDDS</sequence>
<dbReference type="EMBL" id="CADCXU010004958">
    <property type="protein sequence ID" value="CAA9996766.1"/>
    <property type="molecule type" value="Genomic_DNA"/>
</dbReference>
<dbReference type="InterPro" id="IPR036179">
    <property type="entry name" value="Ig-like_dom_sf"/>
</dbReference>
<evidence type="ECO:0000313" key="1">
    <source>
        <dbReference type="EMBL" id="CAA9996766.1"/>
    </source>
</evidence>
<evidence type="ECO:0000313" key="2">
    <source>
        <dbReference type="Proteomes" id="UP000479000"/>
    </source>
</evidence>
<evidence type="ECO:0008006" key="3">
    <source>
        <dbReference type="Google" id="ProtNLM"/>
    </source>
</evidence>
<name>A0A6H5G4N2_9HEMI</name>
<feature type="non-terminal residue" evidence="1">
    <location>
        <position position="171"/>
    </location>
</feature>
<dbReference type="OrthoDB" id="10028801at2759"/>
<reference evidence="1 2" key="1">
    <citation type="submission" date="2020-02" db="EMBL/GenBank/DDBJ databases">
        <authorList>
            <person name="Ferguson B K."/>
        </authorList>
    </citation>
    <scope>NUCLEOTIDE SEQUENCE [LARGE SCALE GENOMIC DNA]</scope>
</reference>
<gene>
    <name evidence="1" type="ORF">NTEN_LOCUS3198</name>
</gene>
<keyword evidence="2" id="KW-1185">Reference proteome</keyword>
<protein>
    <recommendedName>
        <fullName evidence="3">Ig-like domain-containing protein</fullName>
    </recommendedName>
</protein>
<organism evidence="1 2">
    <name type="scientific">Nesidiocoris tenuis</name>
    <dbReference type="NCBI Taxonomy" id="355587"/>
    <lineage>
        <taxon>Eukaryota</taxon>
        <taxon>Metazoa</taxon>
        <taxon>Ecdysozoa</taxon>
        <taxon>Arthropoda</taxon>
        <taxon>Hexapoda</taxon>
        <taxon>Insecta</taxon>
        <taxon>Pterygota</taxon>
        <taxon>Neoptera</taxon>
        <taxon>Paraneoptera</taxon>
        <taxon>Hemiptera</taxon>
        <taxon>Heteroptera</taxon>
        <taxon>Panheteroptera</taxon>
        <taxon>Cimicomorpha</taxon>
        <taxon>Miridae</taxon>
        <taxon>Dicyphina</taxon>
        <taxon>Nesidiocoris</taxon>
    </lineage>
</organism>
<proteinExistence type="predicted"/>
<accession>A0A6H5G4N2</accession>
<dbReference type="Gene3D" id="2.60.40.10">
    <property type="entry name" value="Immunoglobulins"/>
    <property type="match status" value="1"/>
</dbReference>